<dbReference type="EMBL" id="BAAAQD010000002">
    <property type="protein sequence ID" value="GAA1504482.1"/>
    <property type="molecule type" value="Genomic_DNA"/>
</dbReference>
<evidence type="ECO:0000256" key="1">
    <source>
        <dbReference type="SAM" id="Phobius"/>
    </source>
</evidence>
<gene>
    <name evidence="2" type="ORF">GCM10009827_017220</name>
</gene>
<sequence>MIDDQLRDYARRTSSASRLRAEDVLVRARRSHRRRQVALSAFSAFVLVAVVAVALRPSGARPPVPAITGAAPDGCSVRSLPLPAGITGGSVIAADPTGRYVLGVPFPSDDMAPAVTILWTDGTPRLLPTGFAGTAVNASGLVAGIRGRLEDRRAAVFRDGAVVDLPAPTGATMSEAVAVNARGEIAGTAYLPGTPDFSARAVVWPPGQGAPKLLQSGGKDTFAAGVADDGTIVGTIGTREHPYRWTAAGTGTALPLPSGYRGGEGQAVAGDWAVGTASTSRGGEDAKDELTAESVVVRWNLRTGALDHGMRIVPTSVSAAGALAGRVGRDEPGIWRDGTVVPLPMLTGGTRGAAATIVGDGHTVAGWSATASGLPAPVLWQGC</sequence>
<dbReference type="RefSeq" id="WP_344501243.1">
    <property type="nucleotide sequence ID" value="NZ_BAAAQD010000002.1"/>
</dbReference>
<keyword evidence="3" id="KW-1185">Reference proteome</keyword>
<keyword evidence="1" id="KW-1133">Transmembrane helix</keyword>
<evidence type="ECO:0000313" key="2">
    <source>
        <dbReference type="EMBL" id="GAA1504482.1"/>
    </source>
</evidence>
<accession>A0ABN1ZU78</accession>
<feature type="transmembrane region" description="Helical" evidence="1">
    <location>
        <begin position="37"/>
        <end position="55"/>
    </location>
</feature>
<reference evidence="2 3" key="1">
    <citation type="journal article" date="2019" name="Int. J. Syst. Evol. Microbiol.">
        <title>The Global Catalogue of Microorganisms (GCM) 10K type strain sequencing project: providing services to taxonomists for standard genome sequencing and annotation.</title>
        <authorList>
            <consortium name="The Broad Institute Genomics Platform"/>
            <consortium name="The Broad Institute Genome Sequencing Center for Infectious Disease"/>
            <person name="Wu L."/>
            <person name="Ma J."/>
        </authorList>
    </citation>
    <scope>NUCLEOTIDE SEQUENCE [LARGE SCALE GENOMIC DNA]</scope>
    <source>
        <strain evidence="2 3">JCM 15933</strain>
    </source>
</reference>
<comment type="caution">
    <text evidence="2">The sequence shown here is derived from an EMBL/GenBank/DDBJ whole genome shotgun (WGS) entry which is preliminary data.</text>
</comment>
<protein>
    <submittedName>
        <fullName evidence="2">Uncharacterized protein</fullName>
    </submittedName>
</protein>
<name>A0ABN1ZU78_9ACTN</name>
<keyword evidence="1" id="KW-0472">Membrane</keyword>
<evidence type="ECO:0000313" key="3">
    <source>
        <dbReference type="Proteomes" id="UP001501470"/>
    </source>
</evidence>
<dbReference type="Proteomes" id="UP001501470">
    <property type="component" value="Unassembled WGS sequence"/>
</dbReference>
<keyword evidence="1" id="KW-0812">Transmembrane</keyword>
<organism evidence="2 3">
    <name type="scientific">Dactylosporangium maewongense</name>
    <dbReference type="NCBI Taxonomy" id="634393"/>
    <lineage>
        <taxon>Bacteria</taxon>
        <taxon>Bacillati</taxon>
        <taxon>Actinomycetota</taxon>
        <taxon>Actinomycetes</taxon>
        <taxon>Micromonosporales</taxon>
        <taxon>Micromonosporaceae</taxon>
        <taxon>Dactylosporangium</taxon>
    </lineage>
</organism>
<proteinExistence type="predicted"/>